<reference evidence="2" key="1">
    <citation type="submission" date="2008-08" db="EMBL/GenBank/DDBJ databases">
        <title>The complete genome sequence of Coprothermobacter proteolyticus strain ATCC 5245 / DSM 5265 / BT.</title>
        <authorList>
            <person name="Dodson R.J."/>
            <person name="Durkin A.S."/>
            <person name="Wu M."/>
            <person name="Eisen J."/>
            <person name="Sutton G."/>
        </authorList>
    </citation>
    <scope>NUCLEOTIDE SEQUENCE [LARGE SCALE GENOMIC DNA]</scope>
    <source>
        <strain evidence="2">ATCC 35245 / DSM 5265 / OCM 4 / BT</strain>
    </source>
</reference>
<dbReference type="Proteomes" id="UP000001732">
    <property type="component" value="Chromosome"/>
</dbReference>
<reference evidence="1 2" key="2">
    <citation type="journal article" date="2014" name="Genome Announc.">
        <title>Complete Genome Sequence of Coprothermobacter proteolyticus DSM 5265.</title>
        <authorList>
            <person name="Alexiev A."/>
            <person name="Coil D.A."/>
            <person name="Badger J.H."/>
            <person name="Enticknap J."/>
            <person name="Ward N."/>
            <person name="Robb F.T."/>
            <person name="Eisen J.A."/>
        </authorList>
    </citation>
    <scope>NUCLEOTIDE SEQUENCE [LARGE SCALE GENOMIC DNA]</scope>
    <source>
        <strain evidence="2">ATCC 35245 / DSM 5265 / OCM 4 / BT</strain>
    </source>
</reference>
<keyword evidence="2" id="KW-1185">Reference proteome</keyword>
<dbReference type="EMBL" id="CP001145">
    <property type="protein sequence ID" value="ACI17808.1"/>
    <property type="molecule type" value="Genomic_DNA"/>
</dbReference>
<dbReference type="AlphaFoldDB" id="B5YA01"/>
<organism evidence="1 2">
    <name type="scientific">Coprothermobacter proteolyticus (strain ATCC 35245 / DSM 5265 / OCM 4 / BT)</name>
    <dbReference type="NCBI Taxonomy" id="309798"/>
    <lineage>
        <taxon>Bacteria</taxon>
        <taxon>Pseudomonadati</taxon>
        <taxon>Coprothermobacterota</taxon>
        <taxon>Coprothermobacteria</taxon>
        <taxon>Coprothermobacterales</taxon>
        <taxon>Coprothermobacteraceae</taxon>
        <taxon>Coprothermobacter</taxon>
    </lineage>
</organism>
<gene>
    <name evidence="1" type="ordered locus">COPRO5265_1297</name>
</gene>
<accession>B5YA01</accession>
<protein>
    <submittedName>
        <fullName evidence="1">Uncharacterized protein</fullName>
    </submittedName>
</protein>
<name>B5YA01_COPPD</name>
<evidence type="ECO:0000313" key="2">
    <source>
        <dbReference type="Proteomes" id="UP000001732"/>
    </source>
</evidence>
<sequence>MQVAFPKWKSVVTAARANPLAVLAMGEEKKE</sequence>
<proteinExistence type="predicted"/>
<evidence type="ECO:0000313" key="1">
    <source>
        <dbReference type="EMBL" id="ACI17808.1"/>
    </source>
</evidence>